<evidence type="ECO:0000313" key="1">
    <source>
        <dbReference type="EMBL" id="KAH3736212.1"/>
    </source>
</evidence>
<organism evidence="1 2">
    <name type="scientific">Dreissena polymorpha</name>
    <name type="common">Zebra mussel</name>
    <name type="synonym">Mytilus polymorpha</name>
    <dbReference type="NCBI Taxonomy" id="45954"/>
    <lineage>
        <taxon>Eukaryota</taxon>
        <taxon>Metazoa</taxon>
        <taxon>Spiralia</taxon>
        <taxon>Lophotrochozoa</taxon>
        <taxon>Mollusca</taxon>
        <taxon>Bivalvia</taxon>
        <taxon>Autobranchia</taxon>
        <taxon>Heteroconchia</taxon>
        <taxon>Euheterodonta</taxon>
        <taxon>Imparidentia</taxon>
        <taxon>Neoheterodontei</taxon>
        <taxon>Myida</taxon>
        <taxon>Dreissenoidea</taxon>
        <taxon>Dreissenidae</taxon>
        <taxon>Dreissena</taxon>
    </lineage>
</organism>
<keyword evidence="2" id="KW-1185">Reference proteome</keyword>
<reference evidence="1" key="1">
    <citation type="journal article" date="2019" name="bioRxiv">
        <title>The Genome of the Zebra Mussel, Dreissena polymorpha: A Resource for Invasive Species Research.</title>
        <authorList>
            <person name="McCartney M.A."/>
            <person name="Auch B."/>
            <person name="Kono T."/>
            <person name="Mallez S."/>
            <person name="Zhang Y."/>
            <person name="Obille A."/>
            <person name="Becker A."/>
            <person name="Abrahante J.E."/>
            <person name="Garbe J."/>
            <person name="Badalamenti J.P."/>
            <person name="Herman A."/>
            <person name="Mangelson H."/>
            <person name="Liachko I."/>
            <person name="Sullivan S."/>
            <person name="Sone E.D."/>
            <person name="Koren S."/>
            <person name="Silverstein K.A.T."/>
            <person name="Beckman K.B."/>
            <person name="Gohl D.M."/>
        </authorList>
    </citation>
    <scope>NUCLEOTIDE SEQUENCE</scope>
    <source>
        <strain evidence="1">Duluth1</strain>
        <tissue evidence="1">Whole animal</tissue>
    </source>
</reference>
<accession>A0A9D4D142</accession>
<dbReference type="Proteomes" id="UP000828390">
    <property type="component" value="Unassembled WGS sequence"/>
</dbReference>
<sequence length="54" mass="6184">MQTNGTFDDFKPRHMTNANVLDSIFISATSLMSHESETGLEQRPRCLYSPPVRR</sequence>
<proteinExistence type="predicted"/>
<comment type="caution">
    <text evidence="1">The sequence shown here is derived from an EMBL/GenBank/DDBJ whole genome shotgun (WGS) entry which is preliminary data.</text>
</comment>
<reference evidence="1" key="2">
    <citation type="submission" date="2020-11" db="EMBL/GenBank/DDBJ databases">
        <authorList>
            <person name="McCartney M.A."/>
            <person name="Auch B."/>
            <person name="Kono T."/>
            <person name="Mallez S."/>
            <person name="Becker A."/>
            <person name="Gohl D.M."/>
            <person name="Silverstein K.A.T."/>
            <person name="Koren S."/>
            <person name="Bechman K.B."/>
            <person name="Herman A."/>
            <person name="Abrahante J.E."/>
            <person name="Garbe J."/>
        </authorList>
    </citation>
    <scope>NUCLEOTIDE SEQUENCE</scope>
    <source>
        <strain evidence="1">Duluth1</strain>
        <tissue evidence="1">Whole animal</tissue>
    </source>
</reference>
<name>A0A9D4D142_DREPO</name>
<dbReference type="AlphaFoldDB" id="A0A9D4D142"/>
<gene>
    <name evidence="1" type="ORF">DPMN_042775</name>
</gene>
<protein>
    <submittedName>
        <fullName evidence="1">Uncharacterized protein</fullName>
    </submittedName>
</protein>
<dbReference type="EMBL" id="JAIWYP010000011">
    <property type="protein sequence ID" value="KAH3736212.1"/>
    <property type="molecule type" value="Genomic_DNA"/>
</dbReference>
<evidence type="ECO:0000313" key="2">
    <source>
        <dbReference type="Proteomes" id="UP000828390"/>
    </source>
</evidence>